<sequence length="293" mass="33497">SVDEAKALFKPPEDSQDDESDSNAEEEQTTKCRLPTLGVQFDDKRKEMLKRHPLSVMLDLKCQDDSVLHLSFYYLMNLNIMTVKAKVTTATELITPISAEQPQHMVIADHSLSTSHMETTMKLLKTRFASLKHGIVPVTSDCQYLFLAKVVSRLVKWVTIAHEYYMELHFTKDIVEAGLDEDTSLYYMTLVERGTAKLQATVLCLNWKGEKTNSNDDNIQAMESKVNMCYKELCGPQPSRRLLTNQLQHLCVLLDVYLEMECHDNSMEGPKEFPQEKMLDTDLPLSLLFSPRP</sequence>
<proteinExistence type="inferred from homology"/>
<evidence type="ECO:0000256" key="2">
    <source>
        <dbReference type="ARBA" id="ARBA00008044"/>
    </source>
</evidence>
<evidence type="ECO:0000313" key="5">
    <source>
        <dbReference type="EMBL" id="VFV37663.1"/>
    </source>
</evidence>
<protein>
    <submittedName>
        <fullName evidence="5">Tho complex subunit 5 homolog</fullName>
    </submittedName>
</protein>
<keyword evidence="6" id="KW-1185">Reference proteome</keyword>
<evidence type="ECO:0000313" key="6">
    <source>
        <dbReference type="Proteomes" id="UP000386466"/>
    </source>
</evidence>
<dbReference type="GO" id="GO:0003729">
    <property type="term" value="F:mRNA binding"/>
    <property type="evidence" value="ECO:0007669"/>
    <property type="project" value="TreeGrafter"/>
</dbReference>
<dbReference type="Pfam" id="PF09766">
    <property type="entry name" value="FmiP_Thoc5"/>
    <property type="match status" value="1"/>
</dbReference>
<comment type="subcellular location">
    <subcellularLocation>
        <location evidence="1">Nucleus</location>
    </subcellularLocation>
</comment>
<feature type="compositionally biased region" description="Basic and acidic residues" evidence="4">
    <location>
        <begin position="1"/>
        <end position="13"/>
    </location>
</feature>
<name>A0A485NZI4_LYNPA</name>
<reference evidence="5 6" key="1">
    <citation type="submission" date="2019-01" db="EMBL/GenBank/DDBJ databases">
        <authorList>
            <person name="Alioto T."/>
            <person name="Alioto T."/>
        </authorList>
    </citation>
    <scope>NUCLEOTIDE SEQUENCE [LARGE SCALE GENOMIC DNA]</scope>
</reference>
<evidence type="ECO:0000256" key="4">
    <source>
        <dbReference type="SAM" id="MobiDB-lite"/>
    </source>
</evidence>
<comment type="similarity">
    <text evidence="2">Belongs to the THOC5 family.</text>
</comment>
<dbReference type="Proteomes" id="UP000386466">
    <property type="component" value="Unassembled WGS sequence"/>
</dbReference>
<gene>
    <name evidence="5" type="ORF">LYPA_23C016661</name>
</gene>
<keyword evidence="3" id="KW-0539">Nucleus</keyword>
<dbReference type="AlphaFoldDB" id="A0A485NZI4"/>
<evidence type="ECO:0000256" key="3">
    <source>
        <dbReference type="ARBA" id="ARBA00023242"/>
    </source>
</evidence>
<dbReference type="PANTHER" id="PTHR13375:SF3">
    <property type="entry name" value="THO COMPLEX SUBUNIT 5 HOMOLOG"/>
    <property type="match status" value="1"/>
</dbReference>
<dbReference type="GO" id="GO:0000445">
    <property type="term" value="C:THO complex part of transcription export complex"/>
    <property type="evidence" value="ECO:0007669"/>
    <property type="project" value="TreeGrafter"/>
</dbReference>
<dbReference type="EMBL" id="CAAGRJ010024727">
    <property type="protein sequence ID" value="VFV37663.1"/>
    <property type="molecule type" value="Genomic_DNA"/>
</dbReference>
<feature type="non-terminal residue" evidence="5">
    <location>
        <position position="1"/>
    </location>
</feature>
<feature type="compositionally biased region" description="Acidic residues" evidence="4">
    <location>
        <begin position="14"/>
        <end position="27"/>
    </location>
</feature>
<dbReference type="PANTHER" id="PTHR13375">
    <property type="entry name" value="FMS INTERACTING PROTEIN"/>
    <property type="match status" value="1"/>
</dbReference>
<accession>A0A485NZI4</accession>
<feature type="region of interest" description="Disordered" evidence="4">
    <location>
        <begin position="1"/>
        <end position="32"/>
    </location>
</feature>
<dbReference type="InterPro" id="IPR019163">
    <property type="entry name" value="THO_Thoc5"/>
</dbReference>
<dbReference type="GO" id="GO:0006406">
    <property type="term" value="P:mRNA export from nucleus"/>
    <property type="evidence" value="ECO:0007669"/>
    <property type="project" value="TreeGrafter"/>
</dbReference>
<evidence type="ECO:0000256" key="1">
    <source>
        <dbReference type="ARBA" id="ARBA00004123"/>
    </source>
</evidence>
<organism evidence="5 6">
    <name type="scientific">Lynx pardinus</name>
    <name type="common">Iberian lynx</name>
    <name type="synonym">Felis pardina</name>
    <dbReference type="NCBI Taxonomy" id="191816"/>
    <lineage>
        <taxon>Eukaryota</taxon>
        <taxon>Metazoa</taxon>
        <taxon>Chordata</taxon>
        <taxon>Craniata</taxon>
        <taxon>Vertebrata</taxon>
        <taxon>Euteleostomi</taxon>
        <taxon>Mammalia</taxon>
        <taxon>Eutheria</taxon>
        <taxon>Laurasiatheria</taxon>
        <taxon>Carnivora</taxon>
        <taxon>Feliformia</taxon>
        <taxon>Felidae</taxon>
        <taxon>Felinae</taxon>
        <taxon>Lynx</taxon>
    </lineage>
</organism>